<reference evidence="2 4" key="1">
    <citation type="journal article" date="2011" name="Nature">
        <title>The Medicago genome provides insight into the evolution of rhizobial symbioses.</title>
        <authorList>
            <person name="Young N.D."/>
            <person name="Debelle F."/>
            <person name="Oldroyd G.E."/>
            <person name="Geurts R."/>
            <person name="Cannon S.B."/>
            <person name="Udvardi M.K."/>
            <person name="Benedito V.A."/>
            <person name="Mayer K.F."/>
            <person name="Gouzy J."/>
            <person name="Schoof H."/>
            <person name="Van de Peer Y."/>
            <person name="Proost S."/>
            <person name="Cook D.R."/>
            <person name="Meyers B.C."/>
            <person name="Spannagl M."/>
            <person name="Cheung F."/>
            <person name="De Mita S."/>
            <person name="Krishnakumar V."/>
            <person name="Gundlach H."/>
            <person name="Zhou S."/>
            <person name="Mudge J."/>
            <person name="Bharti A.K."/>
            <person name="Murray J.D."/>
            <person name="Naoumkina M.A."/>
            <person name="Rosen B."/>
            <person name="Silverstein K.A."/>
            <person name="Tang H."/>
            <person name="Rombauts S."/>
            <person name="Zhao P.X."/>
            <person name="Zhou P."/>
            <person name="Barbe V."/>
            <person name="Bardou P."/>
            <person name="Bechner M."/>
            <person name="Bellec A."/>
            <person name="Berger A."/>
            <person name="Berges H."/>
            <person name="Bidwell S."/>
            <person name="Bisseling T."/>
            <person name="Choisne N."/>
            <person name="Couloux A."/>
            <person name="Denny R."/>
            <person name="Deshpande S."/>
            <person name="Dai X."/>
            <person name="Doyle J.J."/>
            <person name="Dudez A.M."/>
            <person name="Farmer A.D."/>
            <person name="Fouteau S."/>
            <person name="Franken C."/>
            <person name="Gibelin C."/>
            <person name="Gish J."/>
            <person name="Goldstein S."/>
            <person name="Gonzalez A.J."/>
            <person name="Green P.J."/>
            <person name="Hallab A."/>
            <person name="Hartog M."/>
            <person name="Hua A."/>
            <person name="Humphray S.J."/>
            <person name="Jeong D.H."/>
            <person name="Jing Y."/>
            <person name="Jocker A."/>
            <person name="Kenton S.M."/>
            <person name="Kim D.J."/>
            <person name="Klee K."/>
            <person name="Lai H."/>
            <person name="Lang C."/>
            <person name="Lin S."/>
            <person name="Macmil S.L."/>
            <person name="Magdelenat G."/>
            <person name="Matthews L."/>
            <person name="McCorrison J."/>
            <person name="Monaghan E.L."/>
            <person name="Mun J.H."/>
            <person name="Najar F.Z."/>
            <person name="Nicholson C."/>
            <person name="Noirot C."/>
            <person name="O'Bleness M."/>
            <person name="Paule C.R."/>
            <person name="Poulain J."/>
            <person name="Prion F."/>
            <person name="Qin B."/>
            <person name="Qu C."/>
            <person name="Retzel E.F."/>
            <person name="Riddle C."/>
            <person name="Sallet E."/>
            <person name="Samain S."/>
            <person name="Samson N."/>
            <person name="Sanders I."/>
            <person name="Saurat O."/>
            <person name="Scarpelli C."/>
            <person name="Schiex T."/>
            <person name="Segurens B."/>
            <person name="Severin A.J."/>
            <person name="Sherrier D.J."/>
            <person name="Shi R."/>
            <person name="Sims S."/>
            <person name="Singer S.R."/>
            <person name="Sinharoy S."/>
            <person name="Sterck L."/>
            <person name="Viollet A."/>
            <person name="Wang B.B."/>
            <person name="Wang K."/>
            <person name="Wang M."/>
            <person name="Wang X."/>
            <person name="Warfsmann J."/>
            <person name="Weissenbach J."/>
            <person name="White D.D."/>
            <person name="White J.D."/>
            <person name="Wiley G.B."/>
            <person name="Wincker P."/>
            <person name="Xing Y."/>
            <person name="Yang L."/>
            <person name="Yao Z."/>
            <person name="Ying F."/>
            <person name="Zhai J."/>
            <person name="Zhou L."/>
            <person name="Zuber A."/>
            <person name="Denarie J."/>
            <person name="Dixon R.A."/>
            <person name="May G.D."/>
            <person name="Schwartz D.C."/>
            <person name="Rogers J."/>
            <person name="Quetier F."/>
            <person name="Town C.D."/>
            <person name="Roe B.A."/>
        </authorList>
    </citation>
    <scope>NUCLEOTIDE SEQUENCE [LARGE SCALE GENOMIC DNA]</scope>
    <source>
        <strain evidence="2">A17</strain>
        <strain evidence="3 4">cv. Jemalong A17</strain>
    </source>
</reference>
<organism evidence="2 4">
    <name type="scientific">Medicago truncatula</name>
    <name type="common">Barrel medic</name>
    <name type="synonym">Medicago tribuloides</name>
    <dbReference type="NCBI Taxonomy" id="3880"/>
    <lineage>
        <taxon>Eukaryota</taxon>
        <taxon>Viridiplantae</taxon>
        <taxon>Streptophyta</taxon>
        <taxon>Embryophyta</taxon>
        <taxon>Tracheophyta</taxon>
        <taxon>Spermatophyta</taxon>
        <taxon>Magnoliopsida</taxon>
        <taxon>eudicotyledons</taxon>
        <taxon>Gunneridae</taxon>
        <taxon>Pentapetalae</taxon>
        <taxon>rosids</taxon>
        <taxon>fabids</taxon>
        <taxon>Fabales</taxon>
        <taxon>Fabaceae</taxon>
        <taxon>Papilionoideae</taxon>
        <taxon>50 kb inversion clade</taxon>
        <taxon>NPAAA clade</taxon>
        <taxon>Hologalegina</taxon>
        <taxon>IRL clade</taxon>
        <taxon>Trifolieae</taxon>
        <taxon>Medicago</taxon>
    </lineage>
</organism>
<protein>
    <submittedName>
        <fullName evidence="2 3">Uncharacterized protein</fullName>
    </submittedName>
</protein>
<keyword evidence="4" id="KW-1185">Reference proteome</keyword>
<name>G7ZW09_MEDTR</name>
<reference evidence="2 4" key="2">
    <citation type="journal article" date="2014" name="BMC Genomics">
        <title>An improved genome release (version Mt4.0) for the model legume Medicago truncatula.</title>
        <authorList>
            <person name="Tang H."/>
            <person name="Krishnakumar V."/>
            <person name="Bidwell S."/>
            <person name="Rosen B."/>
            <person name="Chan A."/>
            <person name="Zhou S."/>
            <person name="Gentzbittel L."/>
            <person name="Childs K.L."/>
            <person name="Yandell M."/>
            <person name="Gundlach H."/>
            <person name="Mayer K.F."/>
            <person name="Schwartz D.C."/>
            <person name="Town C.D."/>
        </authorList>
    </citation>
    <scope>GENOME REANNOTATION</scope>
    <source>
        <strain evidence="2">A17</strain>
        <strain evidence="3 4">cv. Jemalong A17</strain>
    </source>
</reference>
<feature type="region of interest" description="Disordered" evidence="1">
    <location>
        <begin position="108"/>
        <end position="127"/>
    </location>
</feature>
<gene>
    <name evidence="2" type="ORF">MTR_0022s0330</name>
</gene>
<proteinExistence type="predicted"/>
<reference evidence="3" key="3">
    <citation type="submission" date="2015-06" db="UniProtKB">
        <authorList>
            <consortium name="EnsemblPlants"/>
        </authorList>
    </citation>
    <scope>IDENTIFICATION</scope>
    <source>
        <strain evidence="3">cv. Jemalong A17</strain>
    </source>
</reference>
<evidence type="ECO:0000313" key="3">
    <source>
        <dbReference type="EnsemblPlants" id="KEH17337"/>
    </source>
</evidence>
<dbReference type="EMBL" id="KL402747">
    <property type="protein sequence ID" value="KEH17337.1"/>
    <property type="molecule type" value="Genomic_DNA"/>
</dbReference>
<dbReference type="AlphaFoldDB" id="G7ZW09"/>
<dbReference type="HOGENOM" id="CLU_2227161_0_0_1"/>
<evidence type="ECO:0000313" key="2">
    <source>
        <dbReference type="EMBL" id="KEH17337.1"/>
    </source>
</evidence>
<dbReference type="PaxDb" id="3880-AES83397"/>
<dbReference type="EnsemblPlants" id="KEH17337">
    <property type="protein sequence ID" value="KEH17337"/>
    <property type="gene ID" value="MTR_0022s0330"/>
</dbReference>
<sequence length="127" mass="14538">MVVPSKANFNLLLGRQWIHGIGDVPSSMLQRISIWRDDGIVENIEVDQNYFLAEVNQITRKTFDKNLENIAPCSFAKIDDTNQADASSVKLHPTHGFMWERETFDTESDMEDMDSLTLGNDEDDHHI</sequence>
<evidence type="ECO:0000256" key="1">
    <source>
        <dbReference type="SAM" id="MobiDB-lite"/>
    </source>
</evidence>
<evidence type="ECO:0000313" key="4">
    <source>
        <dbReference type="Proteomes" id="UP000002051"/>
    </source>
</evidence>
<accession>G7ZW09</accession>
<dbReference type="Proteomes" id="UP000002051">
    <property type="component" value="Unassembled WGS sequence"/>
</dbReference>